<reference evidence="1 2" key="1">
    <citation type="journal article" date="2016" name="Nat. Commun.">
        <title>Thousands of microbial genomes shed light on interconnected biogeochemical processes in an aquifer system.</title>
        <authorList>
            <person name="Anantharaman K."/>
            <person name="Brown C.T."/>
            <person name="Hug L.A."/>
            <person name="Sharon I."/>
            <person name="Castelle C.J."/>
            <person name="Probst A.J."/>
            <person name="Thomas B.C."/>
            <person name="Singh A."/>
            <person name="Wilkins M.J."/>
            <person name="Karaoz U."/>
            <person name="Brodie E.L."/>
            <person name="Williams K.H."/>
            <person name="Hubbard S.S."/>
            <person name="Banfield J.F."/>
        </authorList>
    </citation>
    <scope>NUCLEOTIDE SEQUENCE [LARGE SCALE GENOMIC DNA]</scope>
</reference>
<evidence type="ECO:0000313" key="1">
    <source>
        <dbReference type="EMBL" id="OGY43418.1"/>
    </source>
</evidence>
<organism evidence="1 2">
    <name type="scientific">Candidatus Buchananbacteria bacterium RIFCSPHIGHO2_01_FULL_39_14</name>
    <dbReference type="NCBI Taxonomy" id="1797532"/>
    <lineage>
        <taxon>Bacteria</taxon>
        <taxon>Candidatus Buchananiibacteriota</taxon>
    </lineage>
</organism>
<evidence type="ECO:0000313" key="2">
    <source>
        <dbReference type="Proteomes" id="UP000178930"/>
    </source>
</evidence>
<dbReference type="STRING" id="1797532.A2729_04580"/>
<sequence length="404" mass="43300">MTKKTKNQGFVLIVSILTLTALLMTGSYLLSLTNSENKISVVQSLATKNYYLAETGINEMIWKIQNNQATKNAFIAGTLSSANNISRTNIFGETNASYQVRVENTATAEAWIISTSTYQIADNISQRVVKSYITRPTGSSEEWEFSSFAGGRGSQQNGNFTFTGSGIVLTANGGRLHANQVFKVQGAEVVVNDGIVSASNVINVVSGGRLTLNGTSYQSAPTTTIDMLQIDFDSTDPNSWKNRALASGTVYTETQFKNLPSGTTLNGIIYVTGEAEIIGKNFTINGVLIADEEIEITLSGQIVTVTADPIYGGGLLSKDDVEFTTAGGTITINGLIYAADDLEITSSGTNFTVNGSLTGFDARITASGGSIILNYVPENFLPVIDPSYNTTAPIIQIDHWEEQY</sequence>
<name>A0A1G1XTQ9_9BACT</name>
<protein>
    <recommendedName>
        <fullName evidence="3">Type 4 fimbrial biogenesis protein PilX N-terminal domain-containing protein</fullName>
    </recommendedName>
</protein>
<dbReference type="AlphaFoldDB" id="A0A1G1XTQ9"/>
<dbReference type="Proteomes" id="UP000178930">
    <property type="component" value="Unassembled WGS sequence"/>
</dbReference>
<accession>A0A1G1XTQ9</accession>
<gene>
    <name evidence="1" type="ORF">A2729_04580</name>
</gene>
<comment type="caution">
    <text evidence="1">The sequence shown here is derived from an EMBL/GenBank/DDBJ whole genome shotgun (WGS) entry which is preliminary data.</text>
</comment>
<evidence type="ECO:0008006" key="3">
    <source>
        <dbReference type="Google" id="ProtNLM"/>
    </source>
</evidence>
<proteinExistence type="predicted"/>
<dbReference type="EMBL" id="MHIB01000037">
    <property type="protein sequence ID" value="OGY43418.1"/>
    <property type="molecule type" value="Genomic_DNA"/>
</dbReference>